<comment type="caution">
    <text evidence="1">The sequence shown here is derived from an EMBL/GenBank/DDBJ whole genome shotgun (WGS) entry which is preliminary data.</text>
</comment>
<dbReference type="Proteomes" id="UP001205486">
    <property type="component" value="Unassembled WGS sequence"/>
</dbReference>
<organism evidence="1 2">
    <name type="scientific">Nitrobacter winogradskyi</name>
    <name type="common">Nitrobacter agilis</name>
    <dbReference type="NCBI Taxonomy" id="913"/>
    <lineage>
        <taxon>Bacteria</taxon>
        <taxon>Pseudomonadati</taxon>
        <taxon>Pseudomonadota</taxon>
        <taxon>Alphaproteobacteria</taxon>
        <taxon>Hyphomicrobiales</taxon>
        <taxon>Nitrobacteraceae</taxon>
        <taxon>Nitrobacter</taxon>
    </lineage>
</organism>
<sequence length="426" mass="45156">MSVNAQISTSPPPSASTTPPSTTPAQPASDLLKPEQIDALVAPIALYPDALLSQVLIASTYPLEVVEGARWLKSNSNLKADAIKDAVGKQSWDQSIKSLAATPSVLQMMSDKLDWTMKLGDAVLAQQANVMDGIQRLRGRADANNKLTTTKQQKVIKTTDNNKSVIVIEAATPGTIYVPYYNPAVVYGTWPYPAYPPYYWGAPGYVAGAVIATGIAFGTGYAVGRWAAGGWGWGGGFVWGNNNINFNRQININNNVINSRSGFISGQTWHHDAAHRHGVQYRNPAVRQQFAGNRNLSGRTNRMDFRGHNGQQVLRPDAGNRSGAGNRPGGNKAGDRPASGNRAGRNIAKGGNARANRPAGANRPNIARGGRDGAFAHMGRGDFARASAMRGHASFGGRSFGGGGFHGGGRFHGGGGFRGGGGFHRR</sequence>
<accession>A0ACC6ANM2</accession>
<keyword evidence="2" id="KW-1185">Reference proteome</keyword>
<protein>
    <submittedName>
        <fullName evidence="1">Uncharacterized protein</fullName>
    </submittedName>
</protein>
<evidence type="ECO:0000313" key="1">
    <source>
        <dbReference type="EMBL" id="MCP2001216.1"/>
    </source>
</evidence>
<proteinExistence type="predicted"/>
<dbReference type="EMBL" id="JALJZS010000005">
    <property type="protein sequence ID" value="MCP2001216.1"/>
    <property type="molecule type" value="Genomic_DNA"/>
</dbReference>
<evidence type="ECO:0000313" key="2">
    <source>
        <dbReference type="Proteomes" id="UP001205486"/>
    </source>
</evidence>
<name>A0ACC6ANM2_NITWI</name>
<gene>
    <name evidence="1" type="ORF">J2S34_003702</name>
</gene>
<reference evidence="1" key="1">
    <citation type="submission" date="2022-03" db="EMBL/GenBank/DDBJ databases">
        <title>Interactions between chemoautotrophic and heterotrophic bacteria.</title>
        <authorList>
            <person name="Santoro A."/>
        </authorList>
    </citation>
    <scope>NUCLEOTIDE SEQUENCE</scope>
    <source>
        <strain evidence="1">Nb-106</strain>
    </source>
</reference>